<name>A0A6G0Y703_APHCR</name>
<evidence type="ECO:0000256" key="2">
    <source>
        <dbReference type="ARBA" id="ARBA00022692"/>
    </source>
</evidence>
<dbReference type="GO" id="GO:0016020">
    <property type="term" value="C:membrane"/>
    <property type="evidence" value="ECO:0007669"/>
    <property type="project" value="UniProtKB-SubCell"/>
</dbReference>
<organism evidence="6 7">
    <name type="scientific">Aphis craccivora</name>
    <name type="common">Cowpea aphid</name>
    <dbReference type="NCBI Taxonomy" id="307492"/>
    <lineage>
        <taxon>Eukaryota</taxon>
        <taxon>Metazoa</taxon>
        <taxon>Ecdysozoa</taxon>
        <taxon>Arthropoda</taxon>
        <taxon>Hexapoda</taxon>
        <taxon>Insecta</taxon>
        <taxon>Pterygota</taxon>
        <taxon>Neoptera</taxon>
        <taxon>Paraneoptera</taxon>
        <taxon>Hemiptera</taxon>
        <taxon>Sternorrhyncha</taxon>
        <taxon>Aphidomorpha</taxon>
        <taxon>Aphidoidea</taxon>
        <taxon>Aphididae</taxon>
        <taxon>Aphidini</taxon>
        <taxon>Aphis</taxon>
        <taxon>Aphis</taxon>
    </lineage>
</organism>
<dbReference type="SUPFAM" id="SSF53822">
    <property type="entry name" value="Periplasmic binding protein-like I"/>
    <property type="match status" value="1"/>
</dbReference>
<feature type="non-terminal residue" evidence="6">
    <location>
        <position position="1"/>
    </location>
</feature>
<keyword evidence="6" id="KW-0675">Receptor</keyword>
<accession>A0A6G0Y703</accession>
<reference evidence="6 7" key="1">
    <citation type="submission" date="2019-08" db="EMBL/GenBank/DDBJ databases">
        <title>Whole genome of Aphis craccivora.</title>
        <authorList>
            <person name="Voronova N.V."/>
            <person name="Shulinski R.S."/>
            <person name="Bandarenka Y.V."/>
            <person name="Zhorov D.G."/>
            <person name="Warner D."/>
        </authorList>
    </citation>
    <scope>NUCLEOTIDE SEQUENCE [LARGE SCALE GENOMIC DNA]</scope>
    <source>
        <strain evidence="6">180601</strain>
        <tissue evidence="6">Whole Body</tissue>
    </source>
</reference>
<comment type="caution">
    <text evidence="6">The sequence shown here is derived from an EMBL/GenBank/DDBJ whole genome shotgun (WGS) entry which is preliminary data.</text>
</comment>
<dbReference type="OrthoDB" id="5984008at2759"/>
<sequence length="182" mass="20458">WGNKRIVLDCPTLMAKQIVVSHVKDIQLGKRTYHYLLSGLIMDDHWETEVIEYGAINITGFRLLDMNQWSVKHFLSEWKNLDPITSPGAGKDTISAQAALMHDAVLVLVETFDKLLWKKPDMFKATAKRTLSNGNSSISGISSSQILGLDCNSGRTSGNQWEHGEKISRFLRKVKNTQLSTI</sequence>
<dbReference type="Proteomes" id="UP000478052">
    <property type="component" value="Unassembled WGS sequence"/>
</dbReference>
<evidence type="ECO:0000256" key="1">
    <source>
        <dbReference type="ARBA" id="ARBA00004370"/>
    </source>
</evidence>
<evidence type="ECO:0000313" key="7">
    <source>
        <dbReference type="Proteomes" id="UP000478052"/>
    </source>
</evidence>
<proteinExistence type="predicted"/>
<keyword evidence="3" id="KW-1133">Transmembrane helix</keyword>
<evidence type="ECO:0000256" key="4">
    <source>
        <dbReference type="ARBA" id="ARBA00023136"/>
    </source>
</evidence>
<evidence type="ECO:0000259" key="5">
    <source>
        <dbReference type="Pfam" id="PF01094"/>
    </source>
</evidence>
<dbReference type="Pfam" id="PF01094">
    <property type="entry name" value="ANF_receptor"/>
    <property type="match status" value="1"/>
</dbReference>
<keyword evidence="2" id="KW-0812">Transmembrane</keyword>
<feature type="domain" description="Receptor ligand binding region" evidence="5">
    <location>
        <begin position="4"/>
        <end position="176"/>
    </location>
</feature>
<comment type="subcellular location">
    <subcellularLocation>
        <location evidence="1">Membrane</location>
    </subcellularLocation>
</comment>
<dbReference type="Gene3D" id="3.40.50.2300">
    <property type="match status" value="2"/>
</dbReference>
<evidence type="ECO:0000313" key="6">
    <source>
        <dbReference type="EMBL" id="KAF0750138.1"/>
    </source>
</evidence>
<dbReference type="InterPro" id="IPR001828">
    <property type="entry name" value="ANF_lig-bd_rcpt"/>
</dbReference>
<gene>
    <name evidence="6" type="ORF">FWK35_00036112</name>
</gene>
<dbReference type="InterPro" id="IPR028082">
    <property type="entry name" value="Peripla_BP_I"/>
</dbReference>
<evidence type="ECO:0000256" key="3">
    <source>
        <dbReference type="ARBA" id="ARBA00022989"/>
    </source>
</evidence>
<protein>
    <submittedName>
        <fullName evidence="6">Glutamate receptor 1-like</fullName>
    </submittedName>
</protein>
<dbReference type="AlphaFoldDB" id="A0A6G0Y703"/>
<dbReference type="EMBL" id="VUJU01005830">
    <property type="protein sequence ID" value="KAF0750138.1"/>
    <property type="molecule type" value="Genomic_DNA"/>
</dbReference>
<keyword evidence="4" id="KW-0472">Membrane</keyword>
<keyword evidence="7" id="KW-1185">Reference proteome</keyword>